<gene>
    <name evidence="1" type="ORF">CON73_30235</name>
</gene>
<accession>A0A2B7VA98</accession>
<dbReference type="GO" id="GO:0016740">
    <property type="term" value="F:transferase activity"/>
    <property type="evidence" value="ECO:0007669"/>
    <property type="project" value="UniProtKB-KW"/>
</dbReference>
<proteinExistence type="predicted"/>
<sequence length="24" mass="2802">HKFFTKNGYNGTISKGFKKYIPII</sequence>
<dbReference type="AlphaFoldDB" id="A0A2B7VA98"/>
<protein>
    <submittedName>
        <fullName evidence="1">GNAT family N-acetyltransferase</fullName>
    </submittedName>
</protein>
<organism evidence="1 2">
    <name type="scientific">Bacillus toyonensis</name>
    <dbReference type="NCBI Taxonomy" id="155322"/>
    <lineage>
        <taxon>Bacteria</taxon>
        <taxon>Bacillati</taxon>
        <taxon>Bacillota</taxon>
        <taxon>Bacilli</taxon>
        <taxon>Bacillales</taxon>
        <taxon>Bacillaceae</taxon>
        <taxon>Bacillus</taxon>
        <taxon>Bacillus cereus group</taxon>
    </lineage>
</organism>
<evidence type="ECO:0000313" key="2">
    <source>
        <dbReference type="Proteomes" id="UP000225320"/>
    </source>
</evidence>
<feature type="non-terminal residue" evidence="1">
    <location>
        <position position="1"/>
    </location>
</feature>
<dbReference type="EMBL" id="NVOI01000166">
    <property type="protein sequence ID" value="PGG81196.1"/>
    <property type="molecule type" value="Genomic_DNA"/>
</dbReference>
<evidence type="ECO:0000313" key="1">
    <source>
        <dbReference type="EMBL" id="PGG81196.1"/>
    </source>
</evidence>
<name>A0A2B7VA98_9BACI</name>
<reference evidence="1 2" key="1">
    <citation type="submission" date="2017-09" db="EMBL/GenBank/DDBJ databases">
        <title>Large-scale bioinformatics analysis of Bacillus genomes uncovers conserved roles of natural products in bacterial physiology.</title>
        <authorList>
            <consortium name="Agbiome Team Llc"/>
            <person name="Bleich R.M."/>
            <person name="Grubbs K.J."/>
            <person name="Santa Maria K.C."/>
            <person name="Allen S.E."/>
            <person name="Farag S."/>
            <person name="Shank E.A."/>
            <person name="Bowers A."/>
        </authorList>
    </citation>
    <scope>NUCLEOTIDE SEQUENCE [LARGE SCALE GENOMIC DNA]</scope>
    <source>
        <strain evidence="1 2">AFS094862</strain>
    </source>
</reference>
<comment type="caution">
    <text evidence="1">The sequence shown here is derived from an EMBL/GenBank/DDBJ whole genome shotgun (WGS) entry which is preliminary data.</text>
</comment>
<keyword evidence="1" id="KW-0808">Transferase</keyword>
<dbReference type="Proteomes" id="UP000225320">
    <property type="component" value="Unassembled WGS sequence"/>
</dbReference>